<sequence length="325" mass="35107">IRAWVNTGMNGGGIPIVANIYEAVGFALGAERRSYTIGLFKKFEAAKKDLAAGRGLPLEVLEGIRSSFHPDVPADSLLELTKHTMTAGQRMATQRRAAEAGVEVDFDPTQYDPVKLYLYAFEMGMTEEIAHALGQKAAKAALAFPFEYEVVGILVDCSASMYGDETQKLRPIATALAVRDLLMRTADVARIRHAGGEPDDRGLVLPSQDTELATSLVQLLEMRPDVVYVISDGYENAPAGRFAEVMAHLKRIGIKTPVYHLNPVMAAESAGVRELAPGLAPTMPVHDPSGLGISFLRGVLEAEPLRGINTLLKLAVKPDKKEALT</sequence>
<organism evidence="1">
    <name type="scientific">marine sediment metagenome</name>
    <dbReference type="NCBI Taxonomy" id="412755"/>
    <lineage>
        <taxon>unclassified sequences</taxon>
        <taxon>metagenomes</taxon>
        <taxon>ecological metagenomes</taxon>
    </lineage>
</organism>
<dbReference type="AlphaFoldDB" id="A0A0F8Z4S5"/>
<gene>
    <name evidence="1" type="ORF">LCGC14_3078230</name>
</gene>
<accession>A0A0F8Z4S5</accession>
<dbReference type="EMBL" id="LAZR01065669">
    <property type="protein sequence ID" value="KKK55076.1"/>
    <property type="molecule type" value="Genomic_DNA"/>
</dbReference>
<evidence type="ECO:0000313" key="1">
    <source>
        <dbReference type="EMBL" id="KKK55076.1"/>
    </source>
</evidence>
<evidence type="ECO:0008006" key="2">
    <source>
        <dbReference type="Google" id="ProtNLM"/>
    </source>
</evidence>
<dbReference type="SUPFAM" id="SSF53300">
    <property type="entry name" value="vWA-like"/>
    <property type="match status" value="1"/>
</dbReference>
<name>A0A0F8Z4S5_9ZZZZ</name>
<protein>
    <recommendedName>
        <fullName evidence="2">VWFA domain-containing protein</fullName>
    </recommendedName>
</protein>
<dbReference type="InterPro" id="IPR036465">
    <property type="entry name" value="vWFA_dom_sf"/>
</dbReference>
<reference evidence="1" key="1">
    <citation type="journal article" date="2015" name="Nature">
        <title>Complex archaea that bridge the gap between prokaryotes and eukaryotes.</title>
        <authorList>
            <person name="Spang A."/>
            <person name="Saw J.H."/>
            <person name="Jorgensen S.L."/>
            <person name="Zaremba-Niedzwiedzka K."/>
            <person name="Martijn J."/>
            <person name="Lind A.E."/>
            <person name="van Eijk R."/>
            <person name="Schleper C."/>
            <person name="Guy L."/>
            <person name="Ettema T.J."/>
        </authorList>
    </citation>
    <scope>NUCLEOTIDE SEQUENCE</scope>
</reference>
<proteinExistence type="predicted"/>
<feature type="non-terminal residue" evidence="1">
    <location>
        <position position="1"/>
    </location>
</feature>
<comment type="caution">
    <text evidence="1">The sequence shown here is derived from an EMBL/GenBank/DDBJ whole genome shotgun (WGS) entry which is preliminary data.</text>
</comment>